<evidence type="ECO:0000313" key="1">
    <source>
        <dbReference type="EMBL" id="MFD2232493.1"/>
    </source>
</evidence>
<dbReference type="InterPro" id="IPR021352">
    <property type="entry name" value="DUF2971"/>
</dbReference>
<dbReference type="Pfam" id="PF11185">
    <property type="entry name" value="DUF2971"/>
    <property type="match status" value="1"/>
</dbReference>
<reference evidence="2" key="1">
    <citation type="journal article" date="2019" name="Int. J. Syst. Evol. Microbiol.">
        <title>The Global Catalogue of Microorganisms (GCM) 10K type strain sequencing project: providing services to taxonomists for standard genome sequencing and annotation.</title>
        <authorList>
            <consortium name="The Broad Institute Genomics Platform"/>
            <consortium name="The Broad Institute Genome Sequencing Center for Infectious Disease"/>
            <person name="Wu L."/>
            <person name="Ma J."/>
        </authorList>
    </citation>
    <scope>NUCLEOTIDE SEQUENCE [LARGE SCALE GENOMIC DNA]</scope>
    <source>
        <strain evidence="2">KCTC 15012</strain>
    </source>
</reference>
<dbReference type="EMBL" id="JBHUIY010000002">
    <property type="protein sequence ID" value="MFD2232493.1"/>
    <property type="molecule type" value="Genomic_DNA"/>
</dbReference>
<protein>
    <submittedName>
        <fullName evidence="1">DUF2971 domain-containing protein</fullName>
    </submittedName>
</protein>
<name>A0ABW5C8V6_9PROT</name>
<keyword evidence="2" id="KW-1185">Reference proteome</keyword>
<proteinExistence type="predicted"/>
<dbReference type="Proteomes" id="UP001597296">
    <property type="component" value="Unassembled WGS sequence"/>
</dbReference>
<sequence>MNREAVGSSLVAVRENGYTAEQFEWLGCQEAVLRLLSPETRIISRPKTIEQANRTLALPVYDDLDFMEKQLLRTISLIRSRVGVLSLTERFDSLPMWAHYGAQAKGYVVQFEGLDREFQNDPTGSLNVLKPVNYVEDIVGMTHDPCTQDNLFFCKFRDWSYEREWRVVSALSACLLSEDGKIHLRSIHPSTVTGVICGWNVTGEEVTALAADLSVIDSTIKVKVALFDRGHVRVTSV</sequence>
<accession>A0ABW5C8V6</accession>
<organism evidence="1 2">
    <name type="scientific">Phaeospirillum tilakii</name>
    <dbReference type="NCBI Taxonomy" id="741673"/>
    <lineage>
        <taxon>Bacteria</taxon>
        <taxon>Pseudomonadati</taxon>
        <taxon>Pseudomonadota</taxon>
        <taxon>Alphaproteobacteria</taxon>
        <taxon>Rhodospirillales</taxon>
        <taxon>Rhodospirillaceae</taxon>
        <taxon>Phaeospirillum</taxon>
    </lineage>
</organism>
<evidence type="ECO:0000313" key="2">
    <source>
        <dbReference type="Proteomes" id="UP001597296"/>
    </source>
</evidence>
<gene>
    <name evidence="1" type="ORF">ACFSNB_01600</name>
</gene>
<dbReference type="RefSeq" id="WP_377313848.1">
    <property type="nucleotide sequence ID" value="NZ_JBHUIY010000002.1"/>
</dbReference>
<comment type="caution">
    <text evidence="1">The sequence shown here is derived from an EMBL/GenBank/DDBJ whole genome shotgun (WGS) entry which is preliminary data.</text>
</comment>